<evidence type="ECO:0000313" key="4">
    <source>
        <dbReference type="Proteomes" id="UP000000739"/>
    </source>
</evidence>
<proteinExistence type="predicted"/>
<dbReference type="PANTHER" id="PTHR46797">
    <property type="entry name" value="HTH-TYPE TRANSCRIPTIONAL REGULATOR"/>
    <property type="match status" value="1"/>
</dbReference>
<dbReference type="Pfam" id="PF01381">
    <property type="entry name" value="HTH_3"/>
    <property type="match status" value="1"/>
</dbReference>
<dbReference type="SUPFAM" id="SSF47413">
    <property type="entry name" value="lambda repressor-like DNA-binding domains"/>
    <property type="match status" value="1"/>
</dbReference>
<dbReference type="GO" id="GO:0003677">
    <property type="term" value="F:DNA binding"/>
    <property type="evidence" value="ECO:0007669"/>
    <property type="project" value="UniProtKB-KW"/>
</dbReference>
<keyword evidence="4" id="KW-1185">Reference proteome</keyword>
<sequence>MTKNDEVLQQTKYALAKNVAVGRKAHNMSQQALADASGVSKSTIAAIETGKGEPSLSTIVAIACTLQCSPQMLFFDDSTLNFLMLLLYHHPEELKKVKLSKGDIAKAAGGLGSGLRSGLYKAAKVGAQAAEEANFEGAAKTGAAIGTCRTPGIGTAIGAAFANSVGPDKIPRNAKHAYKREIKKLDEGKEVYGVKP</sequence>
<dbReference type="EMBL" id="CP001322">
    <property type="protein sequence ID" value="ACL03050.1"/>
    <property type="molecule type" value="Genomic_DNA"/>
</dbReference>
<dbReference type="Gene3D" id="1.10.260.40">
    <property type="entry name" value="lambda repressor-like DNA-binding domains"/>
    <property type="match status" value="1"/>
</dbReference>
<evidence type="ECO:0000259" key="2">
    <source>
        <dbReference type="PROSITE" id="PS50943"/>
    </source>
</evidence>
<feature type="domain" description="HTH cro/C1-type" evidence="2">
    <location>
        <begin position="23"/>
        <end position="73"/>
    </location>
</feature>
<dbReference type="GO" id="GO:0005829">
    <property type="term" value="C:cytosol"/>
    <property type="evidence" value="ECO:0007669"/>
    <property type="project" value="TreeGrafter"/>
</dbReference>
<organism evidence="3 4">
    <name type="scientific">Desulfatibacillum aliphaticivorans</name>
    <dbReference type="NCBI Taxonomy" id="218208"/>
    <lineage>
        <taxon>Bacteria</taxon>
        <taxon>Pseudomonadati</taxon>
        <taxon>Thermodesulfobacteriota</taxon>
        <taxon>Desulfobacteria</taxon>
        <taxon>Desulfobacterales</taxon>
        <taxon>Desulfatibacillaceae</taxon>
        <taxon>Desulfatibacillum</taxon>
    </lineage>
</organism>
<protein>
    <submittedName>
        <fullName evidence="3">Transcriptional regulator, XRE family</fullName>
    </submittedName>
</protein>
<dbReference type="HOGENOM" id="CLU_1388271_0_0_7"/>
<dbReference type="RefSeq" id="WP_012610485.1">
    <property type="nucleotide sequence ID" value="NC_011768.1"/>
</dbReference>
<evidence type="ECO:0000256" key="1">
    <source>
        <dbReference type="ARBA" id="ARBA00023125"/>
    </source>
</evidence>
<dbReference type="PANTHER" id="PTHR46797:SF1">
    <property type="entry name" value="METHYLPHOSPHONATE SYNTHASE"/>
    <property type="match status" value="1"/>
</dbReference>
<dbReference type="InterPro" id="IPR001387">
    <property type="entry name" value="Cro/C1-type_HTH"/>
</dbReference>
<accession>B8F9V4</accession>
<dbReference type="AlphaFoldDB" id="B8F9V4"/>
<reference evidence="3 4" key="1">
    <citation type="journal article" date="2012" name="Environ. Microbiol.">
        <title>The genome sequence of Desulfatibacillum alkenivorans AK-01: a blueprint for anaerobic alkane oxidation.</title>
        <authorList>
            <person name="Callaghan A.V."/>
            <person name="Morris B.E."/>
            <person name="Pereira I.A."/>
            <person name="McInerney M.J."/>
            <person name="Austin R.N."/>
            <person name="Groves J.T."/>
            <person name="Kukor J.J."/>
            <person name="Suflita J.M."/>
            <person name="Young L.Y."/>
            <person name="Zylstra G.J."/>
            <person name="Wawrik B."/>
        </authorList>
    </citation>
    <scope>NUCLEOTIDE SEQUENCE [LARGE SCALE GENOMIC DNA]</scope>
    <source>
        <strain evidence="3 4">AK-01</strain>
    </source>
</reference>
<dbReference type="InterPro" id="IPR010982">
    <property type="entry name" value="Lambda_DNA-bd_dom_sf"/>
</dbReference>
<dbReference type="GO" id="GO:0003700">
    <property type="term" value="F:DNA-binding transcription factor activity"/>
    <property type="evidence" value="ECO:0007669"/>
    <property type="project" value="TreeGrafter"/>
</dbReference>
<name>B8F9V4_DESAL</name>
<dbReference type="InterPro" id="IPR050807">
    <property type="entry name" value="TransReg_Diox_bact_type"/>
</dbReference>
<evidence type="ECO:0000313" key="3">
    <source>
        <dbReference type="EMBL" id="ACL03050.1"/>
    </source>
</evidence>
<dbReference type="KEGG" id="dal:Dalk_1349"/>
<dbReference type="CDD" id="cd00093">
    <property type="entry name" value="HTH_XRE"/>
    <property type="match status" value="1"/>
</dbReference>
<dbReference type="eggNOG" id="COG1476">
    <property type="taxonomic scope" value="Bacteria"/>
</dbReference>
<keyword evidence="1" id="KW-0238">DNA-binding</keyword>
<dbReference type="PROSITE" id="PS50943">
    <property type="entry name" value="HTH_CROC1"/>
    <property type="match status" value="1"/>
</dbReference>
<dbReference type="SMART" id="SM00530">
    <property type="entry name" value="HTH_XRE"/>
    <property type="match status" value="1"/>
</dbReference>
<gene>
    <name evidence="3" type="ordered locus">Dalk_1349</name>
</gene>
<dbReference type="Proteomes" id="UP000000739">
    <property type="component" value="Chromosome"/>
</dbReference>